<feature type="region of interest" description="Disordered" evidence="1">
    <location>
        <begin position="197"/>
        <end position="225"/>
    </location>
</feature>
<proteinExistence type="predicted"/>
<keyword evidence="2" id="KW-0812">Transmembrane</keyword>
<feature type="transmembrane region" description="Helical" evidence="2">
    <location>
        <begin position="24"/>
        <end position="44"/>
    </location>
</feature>
<dbReference type="AlphaFoldDB" id="A0A5J6HID6"/>
<keyword evidence="2" id="KW-1133">Transmembrane helix</keyword>
<evidence type="ECO:0000313" key="4">
    <source>
        <dbReference type="Proteomes" id="UP000326553"/>
    </source>
</evidence>
<evidence type="ECO:0000256" key="2">
    <source>
        <dbReference type="SAM" id="Phobius"/>
    </source>
</evidence>
<dbReference type="KEGG" id="salw:CP975_18805"/>
<evidence type="ECO:0000256" key="1">
    <source>
        <dbReference type="SAM" id="MobiDB-lite"/>
    </source>
</evidence>
<feature type="compositionally biased region" description="Low complexity" evidence="1">
    <location>
        <begin position="197"/>
        <end position="217"/>
    </location>
</feature>
<dbReference type="Proteomes" id="UP000326553">
    <property type="component" value="Chromosome"/>
</dbReference>
<organism evidence="3 4">
    <name type="scientific">Streptomyces alboniger</name>
    <dbReference type="NCBI Taxonomy" id="132473"/>
    <lineage>
        <taxon>Bacteria</taxon>
        <taxon>Bacillati</taxon>
        <taxon>Actinomycetota</taxon>
        <taxon>Actinomycetes</taxon>
        <taxon>Kitasatosporales</taxon>
        <taxon>Streptomycetaceae</taxon>
        <taxon>Streptomyces</taxon>
        <taxon>Streptomyces aurantiacus group</taxon>
    </lineage>
</organism>
<dbReference type="EMBL" id="CP023695">
    <property type="protein sequence ID" value="QEV19278.1"/>
    <property type="molecule type" value="Genomic_DNA"/>
</dbReference>
<reference evidence="3 4" key="1">
    <citation type="submission" date="2017-09" db="EMBL/GenBank/DDBJ databases">
        <authorList>
            <person name="Lee N."/>
            <person name="Cho B.-K."/>
        </authorList>
    </citation>
    <scope>NUCLEOTIDE SEQUENCE [LARGE SCALE GENOMIC DNA]</scope>
    <source>
        <strain evidence="3 4">ATCC 12461</strain>
    </source>
</reference>
<sequence>MSDSANERPRTDAWRARVARLPRWWPLPACAALGVLAGAGYGLLQTPQYTATSYVVAVPQAKSDPAAALGFAQAYGRVATQLAVLGDAQVAAGVSATELRDSVQVATSPDAPMIAISARSARPSAAAVTADAVARSLSRSANHSKDSTQVRLLTFSRALEPDAPSSLSTGVTTLVGGCAGGLLGGLALLVRPRGRAEAAGAASVPGPTSGPVSGPTSALARSAAP</sequence>
<gene>
    <name evidence="3" type="ORF">CP975_18805</name>
</gene>
<dbReference type="RefSeq" id="WP_055533685.1">
    <property type="nucleotide sequence ID" value="NZ_CP023695.1"/>
</dbReference>
<keyword evidence="2" id="KW-0472">Membrane</keyword>
<name>A0A5J6HID6_STRAD</name>
<accession>A0A5J6HID6</accession>
<dbReference type="OrthoDB" id="3872739at2"/>
<evidence type="ECO:0000313" key="3">
    <source>
        <dbReference type="EMBL" id="QEV19278.1"/>
    </source>
</evidence>
<protein>
    <submittedName>
        <fullName evidence="3">Lipopolysaccharide biosynthesis protein</fullName>
    </submittedName>
</protein>
<keyword evidence="4" id="KW-1185">Reference proteome</keyword>